<evidence type="ECO:0000256" key="1">
    <source>
        <dbReference type="ARBA" id="ARBA00007797"/>
    </source>
</evidence>
<dbReference type="InterPro" id="IPR005612">
    <property type="entry name" value="CCAAT-binding_factor"/>
</dbReference>
<gene>
    <name evidence="3" type="ORF">M407DRAFT_33158</name>
</gene>
<dbReference type="GO" id="GO:0042254">
    <property type="term" value="P:ribosome biogenesis"/>
    <property type="evidence" value="ECO:0007669"/>
    <property type="project" value="InterPro"/>
</dbReference>
<dbReference type="Pfam" id="PF03914">
    <property type="entry name" value="CBF"/>
    <property type="match status" value="1"/>
</dbReference>
<dbReference type="PANTHER" id="PTHR12455:SF0">
    <property type="entry name" value="NUCLEOLAR COMPLEX PROTEIN 4 HOMOLOG"/>
    <property type="match status" value="1"/>
</dbReference>
<dbReference type="OrthoDB" id="10263185at2759"/>
<reference evidence="4" key="2">
    <citation type="submission" date="2015-01" db="EMBL/GenBank/DDBJ databases">
        <title>Evolutionary Origins and Diversification of the Mycorrhizal Mutualists.</title>
        <authorList>
            <consortium name="DOE Joint Genome Institute"/>
            <consortium name="Mycorrhizal Genomics Consortium"/>
            <person name="Kohler A."/>
            <person name="Kuo A."/>
            <person name="Nagy L.G."/>
            <person name="Floudas D."/>
            <person name="Copeland A."/>
            <person name="Barry K.W."/>
            <person name="Cichocki N."/>
            <person name="Veneault-Fourrey C."/>
            <person name="LaButti K."/>
            <person name="Lindquist E.A."/>
            <person name="Lipzen A."/>
            <person name="Lundell T."/>
            <person name="Morin E."/>
            <person name="Murat C."/>
            <person name="Riley R."/>
            <person name="Ohm R."/>
            <person name="Sun H."/>
            <person name="Tunlid A."/>
            <person name="Henrissat B."/>
            <person name="Grigoriev I.V."/>
            <person name="Hibbett D.S."/>
            <person name="Martin F."/>
        </authorList>
    </citation>
    <scope>NUCLEOTIDE SEQUENCE [LARGE SCALE GENOMIC DNA]</scope>
    <source>
        <strain evidence="4">MUT 4182</strain>
    </source>
</reference>
<dbReference type="AlphaFoldDB" id="A0A0C3PRC8"/>
<feature type="domain" description="CCAAT-binding factor" evidence="2">
    <location>
        <begin position="2"/>
        <end position="138"/>
    </location>
</feature>
<dbReference type="InterPro" id="IPR027193">
    <property type="entry name" value="Noc4"/>
</dbReference>
<dbReference type="HOGENOM" id="CLU_015945_0_0_1"/>
<dbReference type="GO" id="GO:0030692">
    <property type="term" value="C:Noc4p-Nop14p complex"/>
    <property type="evidence" value="ECO:0007669"/>
    <property type="project" value="TreeGrafter"/>
</dbReference>
<sequence length="213" mass="24781">MIKDYNLDYPDFYTRLYAFVDRNVLHVKYRARFFRLMDLFLSSTHLPVQLVASFVKRLSRLSLSAPPAALIMLMPFVYNLIKRHPSLMVMIHQDHVDNYVDPFDPKEASPLLTNAIASSLWELASFQHHYSETIATLARLFSNPFTKPPFLMEDFLDHTYTTLFETEAKRTFKKDPAMTFELKRDQLFPEGSSKDMNGLTLPDDAVSELWVFG</sequence>
<reference evidence="3 4" key="1">
    <citation type="submission" date="2014-04" db="EMBL/GenBank/DDBJ databases">
        <authorList>
            <consortium name="DOE Joint Genome Institute"/>
            <person name="Kuo A."/>
            <person name="Girlanda M."/>
            <person name="Perotto S."/>
            <person name="Kohler A."/>
            <person name="Nagy L.G."/>
            <person name="Floudas D."/>
            <person name="Copeland A."/>
            <person name="Barry K.W."/>
            <person name="Cichocki N."/>
            <person name="Veneault-Fourrey C."/>
            <person name="LaButti K."/>
            <person name="Lindquist E.A."/>
            <person name="Lipzen A."/>
            <person name="Lundell T."/>
            <person name="Morin E."/>
            <person name="Murat C."/>
            <person name="Sun H."/>
            <person name="Tunlid A."/>
            <person name="Henrissat B."/>
            <person name="Grigoriev I.V."/>
            <person name="Hibbett D.S."/>
            <person name="Martin F."/>
            <person name="Nordberg H.P."/>
            <person name="Cantor M.N."/>
            <person name="Hua S.X."/>
        </authorList>
    </citation>
    <scope>NUCLEOTIDE SEQUENCE [LARGE SCALE GENOMIC DNA]</scope>
    <source>
        <strain evidence="3 4">MUT 4182</strain>
    </source>
</reference>
<dbReference type="EMBL" id="KN823418">
    <property type="protein sequence ID" value="KIO17185.1"/>
    <property type="molecule type" value="Genomic_DNA"/>
</dbReference>
<evidence type="ECO:0000313" key="3">
    <source>
        <dbReference type="EMBL" id="KIO17185.1"/>
    </source>
</evidence>
<proteinExistence type="inferred from homology"/>
<protein>
    <recommendedName>
        <fullName evidence="2">CCAAT-binding factor domain-containing protein</fullName>
    </recommendedName>
</protein>
<comment type="similarity">
    <text evidence="1">Belongs to the CBF/MAK21 family.</text>
</comment>
<accession>A0A0C3PRC8</accession>
<evidence type="ECO:0000313" key="4">
    <source>
        <dbReference type="Proteomes" id="UP000054248"/>
    </source>
</evidence>
<dbReference type="GO" id="GO:0032040">
    <property type="term" value="C:small-subunit processome"/>
    <property type="evidence" value="ECO:0007669"/>
    <property type="project" value="TreeGrafter"/>
</dbReference>
<keyword evidence="4" id="KW-1185">Reference proteome</keyword>
<evidence type="ECO:0000259" key="2">
    <source>
        <dbReference type="Pfam" id="PF03914"/>
    </source>
</evidence>
<dbReference type="STRING" id="1051891.A0A0C3PRC8"/>
<organism evidence="3 4">
    <name type="scientific">Tulasnella calospora MUT 4182</name>
    <dbReference type="NCBI Taxonomy" id="1051891"/>
    <lineage>
        <taxon>Eukaryota</taxon>
        <taxon>Fungi</taxon>
        <taxon>Dikarya</taxon>
        <taxon>Basidiomycota</taxon>
        <taxon>Agaricomycotina</taxon>
        <taxon>Agaricomycetes</taxon>
        <taxon>Cantharellales</taxon>
        <taxon>Tulasnellaceae</taxon>
        <taxon>Tulasnella</taxon>
    </lineage>
</organism>
<dbReference type="Proteomes" id="UP000054248">
    <property type="component" value="Unassembled WGS sequence"/>
</dbReference>
<dbReference type="PANTHER" id="PTHR12455">
    <property type="entry name" value="NUCLEOLAR COMPLEX PROTEIN 4"/>
    <property type="match status" value="1"/>
</dbReference>
<name>A0A0C3PRC8_9AGAM</name>